<reference evidence="1" key="1">
    <citation type="submission" date="2021-09" db="EMBL/GenBank/DDBJ databases">
        <authorList>
            <consortium name="AG Swart"/>
            <person name="Singh M."/>
            <person name="Singh A."/>
            <person name="Seah K."/>
            <person name="Emmerich C."/>
        </authorList>
    </citation>
    <scope>NUCLEOTIDE SEQUENCE</scope>
    <source>
        <strain evidence="1">ATCC30299</strain>
    </source>
</reference>
<gene>
    <name evidence="1" type="ORF">BSTOLATCC_MIC15758</name>
</gene>
<dbReference type="EMBL" id="CAJZBQ010000015">
    <property type="protein sequence ID" value="CAG9316327.1"/>
    <property type="molecule type" value="Genomic_DNA"/>
</dbReference>
<sequence length="153" mass="18353">MFKRLKHFSLEFKSLDENLKPKFILNKIEKREPFKVDKYFSRLNCHHNDDDDPKPVTSRSSLPDIQHLKSQSAISLNELGSPKKRRRSKWCFDSWEFNVWSRPRNDTKPRRNIQVLKRIKNMETYAPGKTFGPKRPERLEKLLDQLSQTQNKK</sequence>
<keyword evidence="2" id="KW-1185">Reference proteome</keyword>
<dbReference type="Proteomes" id="UP001162131">
    <property type="component" value="Unassembled WGS sequence"/>
</dbReference>
<dbReference type="AlphaFoldDB" id="A0AAU9ISY8"/>
<evidence type="ECO:0000313" key="1">
    <source>
        <dbReference type="EMBL" id="CAG9316327.1"/>
    </source>
</evidence>
<organism evidence="1 2">
    <name type="scientific">Blepharisma stoltei</name>
    <dbReference type="NCBI Taxonomy" id="1481888"/>
    <lineage>
        <taxon>Eukaryota</taxon>
        <taxon>Sar</taxon>
        <taxon>Alveolata</taxon>
        <taxon>Ciliophora</taxon>
        <taxon>Postciliodesmatophora</taxon>
        <taxon>Heterotrichea</taxon>
        <taxon>Heterotrichida</taxon>
        <taxon>Blepharismidae</taxon>
        <taxon>Blepharisma</taxon>
    </lineage>
</organism>
<proteinExistence type="predicted"/>
<protein>
    <submittedName>
        <fullName evidence="1">Uncharacterized protein</fullName>
    </submittedName>
</protein>
<name>A0AAU9ISY8_9CILI</name>
<accession>A0AAU9ISY8</accession>
<comment type="caution">
    <text evidence="1">The sequence shown here is derived from an EMBL/GenBank/DDBJ whole genome shotgun (WGS) entry which is preliminary data.</text>
</comment>
<evidence type="ECO:0000313" key="2">
    <source>
        <dbReference type="Proteomes" id="UP001162131"/>
    </source>
</evidence>